<evidence type="ECO:0000256" key="4">
    <source>
        <dbReference type="ARBA" id="ARBA00022533"/>
    </source>
</evidence>
<evidence type="ECO:0000256" key="3">
    <source>
        <dbReference type="ARBA" id="ARBA00022490"/>
    </source>
</evidence>
<feature type="region of interest" description="N-terminal catalytic PFK domain 1" evidence="16">
    <location>
        <begin position="1"/>
        <end position="395"/>
    </location>
</feature>
<reference evidence="20" key="1">
    <citation type="submission" date="2025-08" db="UniProtKB">
        <authorList>
            <consortium name="RefSeq"/>
        </authorList>
    </citation>
    <scope>IDENTIFICATION</scope>
</reference>
<dbReference type="GO" id="GO:0070095">
    <property type="term" value="F:fructose-6-phosphate binding"/>
    <property type="evidence" value="ECO:0007669"/>
    <property type="project" value="TreeGrafter"/>
</dbReference>
<evidence type="ECO:0000313" key="19">
    <source>
        <dbReference type="Proteomes" id="UP001652741"/>
    </source>
</evidence>
<keyword evidence="6 16" id="KW-0808">Transferase</keyword>
<dbReference type="InterPro" id="IPR009161">
    <property type="entry name" value="6-Pfructokinase_euk"/>
</dbReference>
<comment type="similarity">
    <text evidence="17">Belongs to the phosphofructokinase type A (PFKA) family. ATP-dependent PFK group I subfamily. Eukaryotic two domain clade "E" sub-subfamily.</text>
</comment>
<organism evidence="19 20">
    <name type="scientific">Salmo salar</name>
    <name type="common">Atlantic salmon</name>
    <dbReference type="NCBI Taxonomy" id="8030"/>
    <lineage>
        <taxon>Eukaryota</taxon>
        <taxon>Metazoa</taxon>
        <taxon>Chordata</taxon>
        <taxon>Craniata</taxon>
        <taxon>Vertebrata</taxon>
        <taxon>Euteleostomi</taxon>
        <taxon>Actinopterygii</taxon>
        <taxon>Neopterygii</taxon>
        <taxon>Teleostei</taxon>
        <taxon>Protacanthopterygii</taxon>
        <taxon>Salmoniformes</taxon>
        <taxon>Salmonidae</taxon>
        <taxon>Salmoninae</taxon>
        <taxon>Salmo</taxon>
    </lineage>
</organism>
<gene>
    <name evidence="20" type="primary">pfkpa</name>
</gene>
<evidence type="ECO:0000256" key="17">
    <source>
        <dbReference type="PIRNR" id="PIRNR000533"/>
    </source>
</evidence>
<keyword evidence="4 16" id="KW-0021">Allosteric enzyme</keyword>
<keyword evidence="9 16" id="KW-0418">Kinase</keyword>
<dbReference type="GO" id="GO:0016020">
    <property type="term" value="C:membrane"/>
    <property type="evidence" value="ECO:0007669"/>
    <property type="project" value="TreeGrafter"/>
</dbReference>
<dbReference type="UniPathway" id="UPA00109">
    <property type="reaction ID" value="UER00182"/>
</dbReference>
<dbReference type="Gene3D" id="3.40.50.460">
    <property type="entry name" value="Phosphofructokinase domain"/>
    <property type="match status" value="2"/>
</dbReference>
<dbReference type="Pfam" id="PF00365">
    <property type="entry name" value="PFK"/>
    <property type="match status" value="2"/>
</dbReference>
<feature type="binding site" description="in other chain" evidence="16">
    <location>
        <begin position="213"/>
        <end position="215"/>
    </location>
    <ligand>
        <name>substrate</name>
        <note>ligand shared between dimeric partners</note>
    </ligand>
</feature>
<feature type="domain" description="Phosphofructokinase" evidence="18">
    <location>
        <begin position="22"/>
        <end position="328"/>
    </location>
</feature>
<comment type="catalytic activity">
    <reaction evidence="15 16 17">
        <text>beta-D-fructose 6-phosphate + ATP = beta-D-fructose 1,6-bisphosphate + ADP + H(+)</text>
        <dbReference type="Rhea" id="RHEA:16109"/>
        <dbReference type="ChEBI" id="CHEBI:15378"/>
        <dbReference type="ChEBI" id="CHEBI:30616"/>
        <dbReference type="ChEBI" id="CHEBI:32966"/>
        <dbReference type="ChEBI" id="CHEBI:57634"/>
        <dbReference type="ChEBI" id="CHEBI:456216"/>
        <dbReference type="EC" id="2.7.1.11"/>
    </reaction>
</comment>
<comment type="caution">
    <text evidence="16">Lacks conserved residue(s) required for the propagation of feature annotation.</text>
</comment>
<dbReference type="PANTHER" id="PTHR13697:SF5">
    <property type="entry name" value="ATP-DEPENDENT 6-PHOSPHOFRUCTOKINASE, PLATELET TYPE"/>
    <property type="match status" value="1"/>
</dbReference>
<feature type="binding site" evidence="16">
    <location>
        <position position="297"/>
    </location>
    <ligand>
        <name>substrate</name>
        <note>ligand shared between dimeric partners</note>
    </ligand>
</feature>
<dbReference type="FunFam" id="3.40.50.450:FF:000043">
    <property type="entry name" value="ATP-dependent 6-phosphofructokinase, platelet type"/>
    <property type="match status" value="1"/>
</dbReference>
<sequence>MAQPDNQSKRFFESLSGAGKSIAVLTSGGDAQGMNAAVRAVVRMGIYVGAKVYFIREGYQGMVDGGEDNIKEASWESVSSMLQMGGTVIGSARCKEFRSHEGRLKAAHNLVQRGITNLCVIGGDGSLTGANLFREEWSGLLEELVQQGLIDEDAVQKYSALHIVGMVGSIDNDFCGTDMTIGTDSALHRIIEVVDAIMTTAQSHQRTFVLEVMGRHCGYLALVSALACGADWVLIPEMPPEDGWEEKMCQKLSATRSRGSRLNIIIVAEGAIDRHGKAITGSVVKDLVVRCLGFDTRVTILGHVQRGGTPSAFDRILASRMGVEAVIALLETTANTPACVVSLCGNQAVRLPLMECVQMTQEVQKAMDEKKFEEAVKLRGRSFENNLKTYKLLAHRKLESELPHSNFNIAVLNVGAPAAGMNAAVRSAVRVGISEGHKMFAVNDGFEGFYKGQIKEIKWADVGGWTGQGGSLLGTKRTLPAKYVEKIAEQMRAHNINALLVIGGFEAYLGLMELLEARGKYDEFCVPMVMVPATVSNNVPGSDLSIGADTALNAITDTCDRIKQSASGTKRRVFIIETMGGYCGYLASVGGLAAGADAAYIYEEPFDIRDLQSNVEHLTEKMKGAIQRGLVLRNENSNENYTTDFIYQLYSEEGRGVFDCRKNVLGHMQQGGAPSPFDRNFGTKISAKAMLWLTKKMNETFRQGRVFANTEDTCCLLGMRRRALVFQPVVQLKDETDFVHRIPKEQWWLKLRPLMKILAKYKTSYDVSDSGQLEHVVRNIRPKESDTSGAM</sequence>
<accession>A0A1S3NBU4</accession>
<dbReference type="Proteomes" id="UP001652741">
    <property type="component" value="Chromosome ssa19"/>
</dbReference>
<keyword evidence="13 16" id="KW-0324">Glycolysis</keyword>
<feature type="binding site" evidence="16">
    <location>
        <position position="124"/>
    </location>
    <ligand>
        <name>Mg(2+)</name>
        <dbReference type="ChEBI" id="CHEBI:18420"/>
        <note>catalytic</note>
    </ligand>
</feature>
<comment type="similarity">
    <text evidence="16">Belongs to the phosphofructokinase type A (PFKA) family. ATP-dependent PFK group I subfamily. Eukaryotic two domain clade 'E' sub-subfamily.</text>
</comment>
<dbReference type="GO" id="GO:0048029">
    <property type="term" value="F:monosaccharide binding"/>
    <property type="evidence" value="ECO:0007669"/>
    <property type="project" value="TreeGrafter"/>
</dbReference>
<dbReference type="PIRSF" id="PIRSF000533">
    <property type="entry name" value="ATP_PFK_euk"/>
    <property type="match status" value="1"/>
</dbReference>
<dbReference type="FunFam" id="3.40.50.450:FF:000086">
    <property type="entry name" value="Phosphofructokinase, platelet b"/>
    <property type="match status" value="1"/>
</dbReference>
<dbReference type="SUPFAM" id="SSF53784">
    <property type="entry name" value="Phosphofructokinase"/>
    <property type="match status" value="2"/>
</dbReference>
<feature type="binding site" description="in other chain" evidence="16">
    <location>
        <begin position="534"/>
        <end position="538"/>
    </location>
    <ligand>
        <name>beta-D-fructose 2,6-bisphosphate</name>
        <dbReference type="ChEBI" id="CHEBI:58579"/>
        <note>allosteric activator; ligand shared between dimeric partners</note>
    </ligand>
</feature>
<feature type="binding site" evidence="16">
    <location>
        <position position="206"/>
    </location>
    <ligand>
        <name>substrate</name>
        <note>ligand shared between dimeric partners</note>
    </ligand>
</feature>
<feature type="binding site" evidence="16">
    <location>
        <position position="572"/>
    </location>
    <ligand>
        <name>beta-D-fructose 2,6-bisphosphate</name>
        <dbReference type="ChEBI" id="CHEBI:58579"/>
        <note>allosteric activator; ligand shared between dimeric partners</note>
    </ligand>
</feature>
<keyword evidence="19" id="KW-1185">Reference proteome</keyword>
<evidence type="ECO:0000256" key="10">
    <source>
        <dbReference type="ARBA" id="ARBA00022840"/>
    </source>
</evidence>
<dbReference type="InterPro" id="IPR035966">
    <property type="entry name" value="PKF_sf"/>
</dbReference>
<feature type="region of interest" description="C-terminal regulatory PFK domain 2" evidence="16">
    <location>
        <begin position="408"/>
        <end position="791"/>
    </location>
</feature>
<dbReference type="EC" id="2.7.1.11" evidence="16"/>
<dbReference type="HAMAP" id="MF_03184">
    <property type="entry name" value="Phosphofructokinase_I_E"/>
    <property type="match status" value="1"/>
</dbReference>
<feature type="binding site" evidence="16">
    <location>
        <begin position="93"/>
        <end position="94"/>
    </location>
    <ligand>
        <name>ATP</name>
        <dbReference type="ChEBI" id="CHEBI:30616"/>
    </ligand>
</feature>
<protein>
    <recommendedName>
        <fullName evidence="16">ATP-dependent 6-phosphofructokinase</fullName>
        <shortName evidence="16">ATP-PFK</shortName>
        <shortName evidence="16">Phosphofructokinase</shortName>
        <ecNumber evidence="16">2.7.1.11</ecNumber>
    </recommendedName>
    <alternativeName>
        <fullName evidence="16">Phosphohexokinase</fullName>
    </alternativeName>
</protein>
<comment type="activity regulation">
    <text evidence="16">Allosterically activated by ADP, AMP, or fructose 2,6-bisphosphate, and allosterically inhibited by ATP or citrate.</text>
</comment>
<dbReference type="GO" id="GO:0005524">
    <property type="term" value="F:ATP binding"/>
    <property type="evidence" value="ECO:0007669"/>
    <property type="project" value="UniProtKB-KW"/>
</dbReference>
<dbReference type="FunFam" id="3.40.50.460:FF:000001">
    <property type="entry name" value="ATP-dependent 6-phosphofructokinase"/>
    <property type="match status" value="1"/>
</dbReference>
<keyword evidence="3 16" id="KW-0963">Cytoplasm</keyword>
<keyword evidence="12" id="KW-0007">Acetylation</keyword>
<dbReference type="Gene3D" id="3.40.50.450">
    <property type="match status" value="2"/>
</dbReference>
<feature type="domain" description="Phosphofructokinase" evidence="18">
    <location>
        <begin position="408"/>
        <end position="692"/>
    </location>
</feature>
<feature type="binding site" evidence="16">
    <location>
        <position position="29"/>
    </location>
    <ligand>
        <name>ATP</name>
        <dbReference type="ChEBI" id="CHEBI:30616"/>
    </ligand>
</feature>
<dbReference type="GO" id="GO:0061621">
    <property type="term" value="P:canonical glycolysis"/>
    <property type="evidence" value="ECO:0007669"/>
    <property type="project" value="TreeGrafter"/>
</dbReference>
<dbReference type="FunFam" id="3.40.50.460:FF:000003">
    <property type="entry name" value="ATP-dependent 6-phosphofructokinase"/>
    <property type="match status" value="1"/>
</dbReference>
<feature type="active site" description="Proton acceptor" evidence="16">
    <location>
        <position position="171"/>
    </location>
</feature>
<name>A0A1S3NBU4_SALSA</name>
<dbReference type="GO" id="GO:0030388">
    <property type="term" value="P:fructose 1,6-bisphosphate metabolic process"/>
    <property type="evidence" value="ECO:0007669"/>
    <property type="project" value="TreeGrafter"/>
</dbReference>
<feature type="binding site" description="in other chain" evidence="16">
    <location>
        <position position="477"/>
    </location>
    <ligand>
        <name>beta-D-fructose 2,6-bisphosphate</name>
        <dbReference type="ChEBI" id="CHEBI:58579"/>
        <note>allosteric activator; ligand shared between dimeric partners</note>
    </ligand>
</feature>
<evidence type="ECO:0000256" key="2">
    <source>
        <dbReference type="ARBA" id="ARBA00004679"/>
    </source>
</evidence>
<feature type="binding site" evidence="16">
    <location>
        <position position="661"/>
    </location>
    <ligand>
        <name>beta-D-fructose 2,6-bisphosphate</name>
        <dbReference type="ChEBI" id="CHEBI:58579"/>
        <note>allosteric activator; ligand shared between dimeric partners</note>
    </ligand>
</feature>
<evidence type="ECO:0000256" key="8">
    <source>
        <dbReference type="ARBA" id="ARBA00022741"/>
    </source>
</evidence>
<comment type="function">
    <text evidence="16">Catalyzes the phosphorylation of D-fructose 6-phosphate to fructose 1,6-bisphosphate by ATP, the first committing step of glycolysis.</text>
</comment>
<proteinExistence type="inferred from homology"/>
<evidence type="ECO:0000256" key="7">
    <source>
        <dbReference type="ARBA" id="ARBA00022723"/>
    </source>
</evidence>
<feature type="binding site" description="in other chain" evidence="16">
    <location>
        <begin position="303"/>
        <end position="306"/>
    </location>
    <ligand>
        <name>substrate</name>
        <note>ligand shared between dimeric partners</note>
    </ligand>
</feature>
<evidence type="ECO:0000256" key="16">
    <source>
        <dbReference type="HAMAP-Rule" id="MF_03184"/>
    </source>
</evidence>
<dbReference type="PROSITE" id="PS00433">
    <property type="entry name" value="PHOSPHOFRUCTOKINASE"/>
    <property type="match status" value="2"/>
</dbReference>
<evidence type="ECO:0000256" key="15">
    <source>
        <dbReference type="ARBA" id="ARBA00048070"/>
    </source>
</evidence>
<evidence type="ECO:0000256" key="14">
    <source>
        <dbReference type="ARBA" id="ARBA00023180"/>
    </source>
</evidence>
<dbReference type="InterPro" id="IPR022953">
    <property type="entry name" value="ATP_PFK"/>
</dbReference>
<dbReference type="GO" id="GO:0005945">
    <property type="term" value="C:6-phosphofructokinase complex"/>
    <property type="evidence" value="ECO:0007669"/>
    <property type="project" value="TreeGrafter"/>
</dbReference>
<dbReference type="RefSeq" id="XP_014012938.1">
    <property type="nucleotide sequence ID" value="XM_014157463.2"/>
</dbReference>
<evidence type="ECO:0000256" key="12">
    <source>
        <dbReference type="ARBA" id="ARBA00022990"/>
    </source>
</evidence>
<keyword evidence="14" id="KW-0325">Glycoprotein</keyword>
<evidence type="ECO:0000256" key="11">
    <source>
        <dbReference type="ARBA" id="ARBA00022842"/>
    </source>
</evidence>
<dbReference type="PANTHER" id="PTHR13697">
    <property type="entry name" value="PHOSPHOFRUCTOKINASE"/>
    <property type="match status" value="1"/>
</dbReference>
<keyword evidence="10 16" id="KW-0067">ATP-binding</keyword>
<dbReference type="PRINTS" id="PR00476">
    <property type="entry name" value="PHFRCTKINASE"/>
</dbReference>
<dbReference type="CDD" id="cd00764">
    <property type="entry name" value="Eukaryotic_PFK"/>
    <property type="match status" value="1"/>
</dbReference>
<keyword evidence="5" id="KW-0597">Phosphoprotein</keyword>
<dbReference type="GO" id="GO:0003872">
    <property type="term" value="F:6-phosphofructokinase activity"/>
    <property type="evidence" value="ECO:0007669"/>
    <property type="project" value="UniProtKB-UniRule"/>
</dbReference>
<evidence type="ECO:0000313" key="20">
    <source>
        <dbReference type="RefSeq" id="XP_014012938.1"/>
    </source>
</evidence>
<evidence type="ECO:0000256" key="5">
    <source>
        <dbReference type="ARBA" id="ARBA00022553"/>
    </source>
</evidence>
<dbReference type="NCBIfam" id="TIGR02478">
    <property type="entry name" value="6PF1K_euk"/>
    <property type="match status" value="1"/>
</dbReference>
<comment type="subunit">
    <text evidence="16">Homo- and heterotetramers.</text>
</comment>
<keyword evidence="8 16" id="KW-0547">Nucleotide-binding</keyword>
<dbReference type="GO" id="GO:0006002">
    <property type="term" value="P:fructose 6-phosphate metabolic process"/>
    <property type="evidence" value="ECO:0007669"/>
    <property type="project" value="InterPro"/>
</dbReference>
<dbReference type="InterPro" id="IPR041914">
    <property type="entry name" value="PFK_vert-type"/>
</dbReference>
<dbReference type="InterPro" id="IPR015912">
    <property type="entry name" value="Phosphofructokinase_CS"/>
</dbReference>
<feature type="binding site" description="in other chain" evidence="16">
    <location>
        <position position="635"/>
    </location>
    <ligand>
        <name>beta-D-fructose 2,6-bisphosphate</name>
        <dbReference type="ChEBI" id="CHEBI:58579"/>
        <note>allosteric activator; ligand shared between dimeric partners</note>
    </ligand>
</feature>
<dbReference type="FunFam" id="3.40.50.450:FF:000064">
    <property type="entry name" value="Phosphofructokinase, platelet b"/>
    <property type="match status" value="1"/>
</dbReference>
<evidence type="ECO:0000259" key="18">
    <source>
        <dbReference type="Pfam" id="PF00365"/>
    </source>
</evidence>
<feature type="binding site" description="in other chain" evidence="16">
    <location>
        <position position="741"/>
    </location>
    <ligand>
        <name>beta-D-fructose 2,6-bisphosphate</name>
        <dbReference type="ChEBI" id="CHEBI:58579"/>
        <note>allosteric activator; ligand shared between dimeric partners</note>
    </ligand>
</feature>
<feature type="binding site" description="in other chain" evidence="16">
    <location>
        <begin position="169"/>
        <end position="171"/>
    </location>
    <ligand>
        <name>substrate</name>
        <note>ligand shared between dimeric partners</note>
    </ligand>
</feature>
<dbReference type="AlphaFoldDB" id="A0A1S3NBU4"/>
<feature type="binding site" description="in other chain" evidence="16">
    <location>
        <begin position="579"/>
        <end position="581"/>
    </location>
    <ligand>
        <name>beta-D-fructose 2,6-bisphosphate</name>
        <dbReference type="ChEBI" id="CHEBI:58579"/>
        <note>allosteric activator; ligand shared between dimeric partners</note>
    </ligand>
</feature>
<keyword evidence="7 16" id="KW-0479">Metal-binding</keyword>
<evidence type="ECO:0000256" key="13">
    <source>
        <dbReference type="ARBA" id="ARBA00023152"/>
    </source>
</evidence>
<comment type="cofactor">
    <cofactor evidence="1 16">
        <name>Mg(2+)</name>
        <dbReference type="ChEBI" id="CHEBI:18420"/>
    </cofactor>
</comment>
<dbReference type="GO" id="GO:0042802">
    <property type="term" value="F:identical protein binding"/>
    <property type="evidence" value="ECO:0007669"/>
    <property type="project" value="TreeGrafter"/>
</dbReference>
<feature type="binding site" description="in other chain" evidence="16">
    <location>
        <begin position="667"/>
        <end position="670"/>
    </location>
    <ligand>
        <name>beta-D-fructose 2,6-bisphosphate</name>
        <dbReference type="ChEBI" id="CHEBI:58579"/>
        <note>allosteric activator; ligand shared between dimeric partners</note>
    </ligand>
</feature>
<feature type="binding site" evidence="16">
    <location>
        <begin position="123"/>
        <end position="126"/>
    </location>
    <ligand>
        <name>ATP</name>
        <dbReference type="ChEBI" id="CHEBI:30616"/>
    </ligand>
</feature>
<dbReference type="GO" id="GO:0046872">
    <property type="term" value="F:metal ion binding"/>
    <property type="evidence" value="ECO:0007669"/>
    <property type="project" value="UniProtKB-KW"/>
</dbReference>
<dbReference type="InterPro" id="IPR000023">
    <property type="entry name" value="Phosphofructokinase_dom"/>
</dbReference>
<comment type="pathway">
    <text evidence="2 16 17">Carbohydrate degradation; glycolysis; D-glyceraldehyde 3-phosphate and glycerone phosphate from D-glucose: step 3/4.</text>
</comment>
<evidence type="ECO:0000256" key="1">
    <source>
        <dbReference type="ARBA" id="ARBA00001946"/>
    </source>
</evidence>
<dbReference type="GO" id="GO:0016208">
    <property type="term" value="F:AMP binding"/>
    <property type="evidence" value="ECO:0007669"/>
    <property type="project" value="TreeGrafter"/>
</dbReference>
<evidence type="ECO:0000256" key="9">
    <source>
        <dbReference type="ARBA" id="ARBA00022777"/>
    </source>
</evidence>
<comment type="subcellular location">
    <subcellularLocation>
        <location evidence="16">Cytoplasm</location>
    </subcellularLocation>
</comment>
<feature type="binding site" description="in other chain" evidence="16">
    <location>
        <position position="269"/>
    </location>
    <ligand>
        <name>substrate</name>
        <note>ligand shared between dimeric partners</note>
    </ligand>
</feature>
<evidence type="ECO:0000256" key="6">
    <source>
        <dbReference type="ARBA" id="ARBA00022679"/>
    </source>
</evidence>
<keyword evidence="11 16" id="KW-0460">Magnesium</keyword>